<evidence type="ECO:0000313" key="3">
    <source>
        <dbReference type="RefSeq" id="XP_027063025.1"/>
    </source>
</evidence>
<feature type="compositionally biased region" description="Polar residues" evidence="1">
    <location>
        <begin position="1"/>
        <end position="17"/>
    </location>
</feature>
<dbReference type="RefSeq" id="XP_027063025.1">
    <property type="nucleotide sequence ID" value="XM_027207224.2"/>
</dbReference>
<accession>A0A6P6SA52</accession>
<feature type="compositionally biased region" description="Polar residues" evidence="1">
    <location>
        <begin position="154"/>
        <end position="164"/>
    </location>
</feature>
<proteinExistence type="predicted"/>
<evidence type="ECO:0008006" key="4">
    <source>
        <dbReference type="Google" id="ProtNLM"/>
    </source>
</evidence>
<feature type="region of interest" description="Disordered" evidence="1">
    <location>
        <begin position="142"/>
        <end position="180"/>
    </location>
</feature>
<name>A0A6P6SA52_COFAR</name>
<feature type="region of interest" description="Disordered" evidence="1">
    <location>
        <begin position="1"/>
        <end position="35"/>
    </location>
</feature>
<dbReference type="InterPro" id="IPR040374">
    <property type="entry name" value="BIC"/>
</dbReference>
<gene>
    <name evidence="3" type="primary">LOC113689452</name>
</gene>
<sequence length="180" mass="19948">MANCSSSIAADTKTTNMAADHLSKTSKTSKAHEGSLDFDNYQPVIASHRVRCQDAKPNDTSSSSVQQDALQLMPKSPIQQEESGREKLFRHWNEVAGRVCIPEIWGQEAFLNDWMDCSLFDSLLAPKGAVSAREALIAERKRDSTRHLMKMETRGNNSSVRQGSGRSGDPKPSIDAYTKY</sequence>
<dbReference type="OrthoDB" id="672067at2759"/>
<dbReference type="Proteomes" id="UP001652660">
    <property type="component" value="Chromosome 1e"/>
</dbReference>
<dbReference type="GO" id="GO:0009785">
    <property type="term" value="P:blue light signaling pathway"/>
    <property type="evidence" value="ECO:0007669"/>
    <property type="project" value="InterPro"/>
</dbReference>
<dbReference type="PANTHER" id="PTHR34207:SF2">
    <property type="entry name" value="PROTEIN BIC1"/>
    <property type="match status" value="1"/>
</dbReference>
<organism evidence="2 3">
    <name type="scientific">Coffea arabica</name>
    <name type="common">Arabian coffee</name>
    <dbReference type="NCBI Taxonomy" id="13443"/>
    <lineage>
        <taxon>Eukaryota</taxon>
        <taxon>Viridiplantae</taxon>
        <taxon>Streptophyta</taxon>
        <taxon>Embryophyta</taxon>
        <taxon>Tracheophyta</taxon>
        <taxon>Spermatophyta</taxon>
        <taxon>Magnoliopsida</taxon>
        <taxon>eudicotyledons</taxon>
        <taxon>Gunneridae</taxon>
        <taxon>Pentapetalae</taxon>
        <taxon>asterids</taxon>
        <taxon>lamiids</taxon>
        <taxon>Gentianales</taxon>
        <taxon>Rubiaceae</taxon>
        <taxon>Ixoroideae</taxon>
        <taxon>Gardenieae complex</taxon>
        <taxon>Bertiereae - Coffeeae clade</taxon>
        <taxon>Coffeeae</taxon>
        <taxon>Coffea</taxon>
    </lineage>
</organism>
<dbReference type="PANTHER" id="PTHR34207">
    <property type="entry name" value="PROTEIN BIC1"/>
    <property type="match status" value="1"/>
</dbReference>
<reference evidence="3" key="2">
    <citation type="submission" date="2025-08" db="UniProtKB">
        <authorList>
            <consortium name="RefSeq"/>
        </authorList>
    </citation>
    <scope>IDENTIFICATION</scope>
    <source>
        <tissue evidence="3">Leaves</tissue>
    </source>
</reference>
<protein>
    <recommendedName>
        <fullName evidence="4">Protein BIC1-like</fullName>
    </recommendedName>
</protein>
<keyword evidence="2" id="KW-1185">Reference proteome</keyword>
<evidence type="ECO:0000256" key="1">
    <source>
        <dbReference type="SAM" id="MobiDB-lite"/>
    </source>
</evidence>
<evidence type="ECO:0000313" key="2">
    <source>
        <dbReference type="Proteomes" id="UP001652660"/>
    </source>
</evidence>
<reference evidence="2" key="1">
    <citation type="journal article" date="2025" name="Foods">
        <title>Unveiling the Microbial Signatures of Arabica Coffee Cherries: Insights into Ripeness Specific Diversity, Functional Traits, and Implications for Quality and Safety.</title>
        <authorList>
            <consortium name="RefSeq"/>
            <person name="Tenea G.N."/>
            <person name="Cifuentes V."/>
            <person name="Reyes P."/>
            <person name="Cevallos-Vallejos M."/>
        </authorList>
    </citation>
    <scope>NUCLEOTIDE SEQUENCE [LARGE SCALE GENOMIC DNA]</scope>
</reference>
<dbReference type="CDD" id="cd22645">
    <property type="entry name" value="BIC1_CID"/>
    <property type="match status" value="1"/>
</dbReference>
<dbReference type="GeneID" id="113689452"/>
<dbReference type="AlphaFoldDB" id="A0A6P6SA52"/>
<feature type="compositionally biased region" description="Basic and acidic residues" evidence="1">
    <location>
        <begin position="142"/>
        <end position="153"/>
    </location>
</feature>